<comment type="caution">
    <text evidence="9">The sequence shown here is derived from an EMBL/GenBank/DDBJ whole genome shotgun (WGS) entry which is preliminary data.</text>
</comment>
<reference evidence="9 10" key="1">
    <citation type="submission" date="2024-01" db="EMBL/GenBank/DDBJ databases">
        <title>The genome of the rayed Mediterranean limpet Patella caerulea (Linnaeus, 1758).</title>
        <authorList>
            <person name="Anh-Thu Weber A."/>
            <person name="Halstead-Nussloch G."/>
        </authorList>
    </citation>
    <scope>NUCLEOTIDE SEQUENCE [LARGE SCALE GENOMIC DNA]</scope>
    <source>
        <strain evidence="9">AATW-2023a</strain>
        <tissue evidence="9">Whole specimen</tissue>
    </source>
</reference>
<evidence type="ECO:0000256" key="7">
    <source>
        <dbReference type="SAM" id="SignalP"/>
    </source>
</evidence>
<comment type="similarity">
    <text evidence="6">Belongs to the polysaccharide monooxygenase AA13 family.</text>
</comment>
<protein>
    <recommendedName>
        <fullName evidence="8">Chitin-binding type-4 domain-containing protein</fullName>
    </recommendedName>
</protein>
<keyword evidence="3" id="KW-0186">Copper</keyword>
<organism evidence="9 10">
    <name type="scientific">Patella caerulea</name>
    <name type="common">Rayed Mediterranean limpet</name>
    <dbReference type="NCBI Taxonomy" id="87958"/>
    <lineage>
        <taxon>Eukaryota</taxon>
        <taxon>Metazoa</taxon>
        <taxon>Spiralia</taxon>
        <taxon>Lophotrochozoa</taxon>
        <taxon>Mollusca</taxon>
        <taxon>Gastropoda</taxon>
        <taxon>Patellogastropoda</taxon>
        <taxon>Patelloidea</taxon>
        <taxon>Patellidae</taxon>
        <taxon>Patella</taxon>
    </lineage>
</organism>
<dbReference type="Pfam" id="PF03067">
    <property type="entry name" value="LPMO_10"/>
    <property type="match status" value="1"/>
</dbReference>
<feature type="domain" description="Chitin-binding type-4" evidence="8">
    <location>
        <begin position="18"/>
        <end position="204"/>
    </location>
</feature>
<keyword evidence="2" id="KW-0479">Metal-binding</keyword>
<dbReference type="InterPro" id="IPR052282">
    <property type="entry name" value="Starch-active_LPMO"/>
</dbReference>
<dbReference type="InterPro" id="IPR004302">
    <property type="entry name" value="Cellulose/chitin-bd_N"/>
</dbReference>
<dbReference type="PANTHER" id="PTHR36575:SF2">
    <property type="entry name" value="CHITIN-BINDING TYPE-4 DOMAIN-CONTAINING PROTEIN-RELATED"/>
    <property type="match status" value="1"/>
</dbReference>
<feature type="signal peptide" evidence="7">
    <location>
        <begin position="1"/>
        <end position="17"/>
    </location>
</feature>
<gene>
    <name evidence="9" type="ORF">SNE40_001097</name>
</gene>
<evidence type="ECO:0000259" key="8">
    <source>
        <dbReference type="Pfam" id="PF03067"/>
    </source>
</evidence>
<comment type="cofactor">
    <cofactor evidence="1">
        <name>Cu(2+)</name>
        <dbReference type="ChEBI" id="CHEBI:29036"/>
    </cofactor>
</comment>
<dbReference type="PANTHER" id="PTHR36575">
    <property type="entry name" value="BINDING PROTEIN, PUTATIVE (AFU_ORTHOLOGUE AFUA_1G14430)-RELATED"/>
    <property type="match status" value="1"/>
</dbReference>
<keyword evidence="5" id="KW-0325">Glycoprotein</keyword>
<evidence type="ECO:0000256" key="6">
    <source>
        <dbReference type="ARBA" id="ARBA00034311"/>
    </source>
</evidence>
<keyword evidence="7" id="KW-0732">Signal</keyword>
<proteinExistence type="inferred from homology"/>
<keyword evidence="4" id="KW-1015">Disulfide bond</keyword>
<evidence type="ECO:0000313" key="10">
    <source>
        <dbReference type="Proteomes" id="UP001347796"/>
    </source>
</evidence>
<sequence>MLHIVLVLLVLLHQTNGHGRLIDPPSRASMFRFGYDTPPDYNDNQGFCGGKERLQNNNGQCGVCGDPWDADVKPHEAGGIYATGQIVRTYTTGALITATVELTANHKGYFEFRICVNNDVTKPATHECLDKHLLELGHRPGTKFYIDNNNGDKMVSLKLPEGVVCSQCVFQWRYRAGNSWGTDANGKSCVGCGPQEEYYACADISIVSGGLVTVPRVASVTMPTKYPVTSDTMPTKSSRVSTTVQTEIPITRQSQPHKTSSFAPVQASQKPSTNKNCHAIGEFKNDQAYHNWCSAYCTQGICPENICTCDDVGDEDDAPNVPECTSYGVFKSDGMDQWCKLNCQLQNCPASHCTCA</sequence>
<dbReference type="GO" id="GO:0046872">
    <property type="term" value="F:metal ion binding"/>
    <property type="evidence" value="ECO:0007669"/>
    <property type="project" value="UniProtKB-KW"/>
</dbReference>
<accession>A0AAN8QHR2</accession>
<evidence type="ECO:0000256" key="1">
    <source>
        <dbReference type="ARBA" id="ARBA00001973"/>
    </source>
</evidence>
<dbReference type="AlphaFoldDB" id="A0AAN8QHR2"/>
<evidence type="ECO:0000256" key="4">
    <source>
        <dbReference type="ARBA" id="ARBA00023157"/>
    </source>
</evidence>
<dbReference type="EMBL" id="JAZGQO010000001">
    <property type="protein sequence ID" value="KAK6195734.1"/>
    <property type="molecule type" value="Genomic_DNA"/>
</dbReference>
<name>A0AAN8QHR2_PATCE</name>
<evidence type="ECO:0000313" key="9">
    <source>
        <dbReference type="EMBL" id="KAK6195734.1"/>
    </source>
</evidence>
<feature type="chain" id="PRO_5042861975" description="Chitin-binding type-4 domain-containing protein" evidence="7">
    <location>
        <begin position="18"/>
        <end position="356"/>
    </location>
</feature>
<keyword evidence="10" id="KW-1185">Reference proteome</keyword>
<dbReference type="Proteomes" id="UP001347796">
    <property type="component" value="Unassembled WGS sequence"/>
</dbReference>
<evidence type="ECO:0000256" key="5">
    <source>
        <dbReference type="ARBA" id="ARBA00023180"/>
    </source>
</evidence>
<evidence type="ECO:0000256" key="3">
    <source>
        <dbReference type="ARBA" id="ARBA00023008"/>
    </source>
</evidence>
<evidence type="ECO:0000256" key="2">
    <source>
        <dbReference type="ARBA" id="ARBA00022723"/>
    </source>
</evidence>